<reference evidence="2" key="1">
    <citation type="submission" date="2023-03" db="EMBL/GenBank/DDBJ databases">
        <title>Massive genome expansion in bonnet fungi (Mycena s.s.) driven by repeated elements and novel gene families across ecological guilds.</title>
        <authorList>
            <consortium name="Lawrence Berkeley National Laboratory"/>
            <person name="Harder C.B."/>
            <person name="Miyauchi S."/>
            <person name="Viragh M."/>
            <person name="Kuo A."/>
            <person name="Thoen E."/>
            <person name="Andreopoulos B."/>
            <person name="Lu D."/>
            <person name="Skrede I."/>
            <person name="Drula E."/>
            <person name="Henrissat B."/>
            <person name="Morin E."/>
            <person name="Kohler A."/>
            <person name="Barry K."/>
            <person name="LaButti K."/>
            <person name="Morin E."/>
            <person name="Salamov A."/>
            <person name="Lipzen A."/>
            <person name="Mereny Z."/>
            <person name="Hegedus B."/>
            <person name="Baldrian P."/>
            <person name="Stursova M."/>
            <person name="Weitz H."/>
            <person name="Taylor A."/>
            <person name="Grigoriev I.V."/>
            <person name="Nagy L.G."/>
            <person name="Martin F."/>
            <person name="Kauserud H."/>
        </authorList>
    </citation>
    <scope>NUCLEOTIDE SEQUENCE</scope>
    <source>
        <strain evidence="2">CBHHK002</strain>
    </source>
</reference>
<evidence type="ECO:0000313" key="2">
    <source>
        <dbReference type="EMBL" id="KAJ7350771.1"/>
    </source>
</evidence>
<feature type="non-terminal residue" evidence="2">
    <location>
        <position position="118"/>
    </location>
</feature>
<sequence>SNPDVSSIGVCAAIYAQNLTCFLPVIVHLWDGKISRDELKGIKDQSIGMLAVAFAILFTTIILAKGARGDQMITSYHTAVVLDLSWMNNTSTWIWFILYAHHRSKRDDHPTGANWSEW</sequence>
<feature type="transmembrane region" description="Helical" evidence="1">
    <location>
        <begin position="47"/>
        <end position="64"/>
    </location>
</feature>
<keyword evidence="1" id="KW-0472">Membrane</keyword>
<dbReference type="Proteomes" id="UP001218218">
    <property type="component" value="Unassembled WGS sequence"/>
</dbReference>
<comment type="caution">
    <text evidence="2">The sequence shown here is derived from an EMBL/GenBank/DDBJ whole genome shotgun (WGS) entry which is preliminary data.</text>
</comment>
<evidence type="ECO:0000256" key="1">
    <source>
        <dbReference type="SAM" id="Phobius"/>
    </source>
</evidence>
<feature type="transmembrane region" description="Helical" evidence="1">
    <location>
        <begin position="6"/>
        <end position="27"/>
    </location>
</feature>
<keyword evidence="1" id="KW-0812">Transmembrane</keyword>
<feature type="non-terminal residue" evidence="2">
    <location>
        <position position="1"/>
    </location>
</feature>
<accession>A0AAD7A6W8</accession>
<keyword evidence="3" id="KW-1185">Reference proteome</keyword>
<name>A0AAD7A6W8_9AGAR</name>
<proteinExistence type="predicted"/>
<gene>
    <name evidence="2" type="ORF">DFH08DRAFT_648817</name>
</gene>
<protein>
    <submittedName>
        <fullName evidence="2">Uncharacterized protein</fullName>
    </submittedName>
</protein>
<organism evidence="2 3">
    <name type="scientific">Mycena albidolilacea</name>
    <dbReference type="NCBI Taxonomy" id="1033008"/>
    <lineage>
        <taxon>Eukaryota</taxon>
        <taxon>Fungi</taxon>
        <taxon>Dikarya</taxon>
        <taxon>Basidiomycota</taxon>
        <taxon>Agaricomycotina</taxon>
        <taxon>Agaricomycetes</taxon>
        <taxon>Agaricomycetidae</taxon>
        <taxon>Agaricales</taxon>
        <taxon>Marasmiineae</taxon>
        <taxon>Mycenaceae</taxon>
        <taxon>Mycena</taxon>
    </lineage>
</organism>
<evidence type="ECO:0000313" key="3">
    <source>
        <dbReference type="Proteomes" id="UP001218218"/>
    </source>
</evidence>
<dbReference type="AlphaFoldDB" id="A0AAD7A6W8"/>
<dbReference type="EMBL" id="JARIHO010000014">
    <property type="protein sequence ID" value="KAJ7350771.1"/>
    <property type="molecule type" value="Genomic_DNA"/>
</dbReference>
<keyword evidence="1" id="KW-1133">Transmembrane helix</keyword>